<dbReference type="InterPro" id="IPR029058">
    <property type="entry name" value="AB_hydrolase_fold"/>
</dbReference>
<evidence type="ECO:0000256" key="4">
    <source>
        <dbReference type="SAM" id="MobiDB-lite"/>
    </source>
</evidence>
<protein>
    <recommendedName>
        <fullName evidence="3">Carboxylic ester hydrolase</fullName>
        <ecNumber evidence="3">3.1.1.-</ecNumber>
    </recommendedName>
</protein>
<feature type="region of interest" description="Disordered" evidence="4">
    <location>
        <begin position="86"/>
        <end position="115"/>
    </location>
</feature>
<feature type="signal peptide" evidence="3">
    <location>
        <begin position="1"/>
        <end position="24"/>
    </location>
</feature>
<evidence type="ECO:0000313" key="6">
    <source>
        <dbReference type="EMBL" id="GAA5143746.1"/>
    </source>
</evidence>
<dbReference type="PANTHER" id="PTHR43918">
    <property type="entry name" value="ACETYLCHOLINESTERASE"/>
    <property type="match status" value="1"/>
</dbReference>
<dbReference type="InterPro" id="IPR050654">
    <property type="entry name" value="AChE-related_enzymes"/>
</dbReference>
<evidence type="ECO:0000256" key="1">
    <source>
        <dbReference type="ARBA" id="ARBA00005964"/>
    </source>
</evidence>
<accession>A0ABP9PB78</accession>
<dbReference type="Pfam" id="PF00135">
    <property type="entry name" value="COesterase"/>
    <property type="match status" value="1"/>
</dbReference>
<evidence type="ECO:0000256" key="2">
    <source>
        <dbReference type="ARBA" id="ARBA00022801"/>
    </source>
</evidence>
<evidence type="ECO:0000256" key="3">
    <source>
        <dbReference type="RuleBase" id="RU361235"/>
    </source>
</evidence>
<dbReference type="InterPro" id="IPR002018">
    <property type="entry name" value="CarbesteraseB"/>
</dbReference>
<dbReference type="RefSeq" id="WP_345455129.1">
    <property type="nucleotide sequence ID" value="NZ_BAABKG010000001.1"/>
</dbReference>
<feature type="region of interest" description="Disordered" evidence="4">
    <location>
        <begin position="27"/>
        <end position="66"/>
    </location>
</feature>
<dbReference type="PROSITE" id="PS00122">
    <property type="entry name" value="CARBOXYLESTERASE_B_1"/>
    <property type="match status" value="1"/>
</dbReference>
<dbReference type="Gene3D" id="3.40.50.1820">
    <property type="entry name" value="alpha/beta hydrolase"/>
    <property type="match status" value="1"/>
</dbReference>
<feature type="chain" id="PRO_5044972383" description="Carboxylic ester hydrolase" evidence="3">
    <location>
        <begin position="25"/>
        <end position="559"/>
    </location>
</feature>
<dbReference type="EMBL" id="BAABKG010000001">
    <property type="protein sequence ID" value="GAA5143746.1"/>
    <property type="molecule type" value="Genomic_DNA"/>
</dbReference>
<comment type="similarity">
    <text evidence="1 3">Belongs to the type-B carboxylesterase/lipase family.</text>
</comment>
<name>A0ABP9PB78_9ACTN</name>
<keyword evidence="7" id="KW-1185">Reference proteome</keyword>
<keyword evidence="2 3" id="KW-0378">Hydrolase</keyword>
<gene>
    <name evidence="6" type="ORF">GCM10023340_09910</name>
</gene>
<dbReference type="EC" id="3.1.1.-" evidence="3"/>
<evidence type="ECO:0000259" key="5">
    <source>
        <dbReference type="Pfam" id="PF00135"/>
    </source>
</evidence>
<feature type="domain" description="Carboxylesterase type B" evidence="5">
    <location>
        <begin position="58"/>
        <end position="553"/>
    </location>
</feature>
<reference evidence="7" key="1">
    <citation type="journal article" date="2019" name="Int. J. Syst. Evol. Microbiol.">
        <title>The Global Catalogue of Microorganisms (GCM) 10K type strain sequencing project: providing services to taxonomists for standard genome sequencing and annotation.</title>
        <authorList>
            <consortium name="The Broad Institute Genomics Platform"/>
            <consortium name="The Broad Institute Genome Sequencing Center for Infectious Disease"/>
            <person name="Wu L."/>
            <person name="Ma J."/>
        </authorList>
    </citation>
    <scope>NUCLEOTIDE SEQUENCE [LARGE SCALE GENOMIC DNA]</scope>
    <source>
        <strain evidence="7">JCM 18459</strain>
    </source>
</reference>
<evidence type="ECO:0000313" key="7">
    <source>
        <dbReference type="Proteomes" id="UP001500221"/>
    </source>
</evidence>
<proteinExistence type="inferred from homology"/>
<dbReference type="InterPro" id="IPR019826">
    <property type="entry name" value="Carboxylesterase_B_AS"/>
</dbReference>
<dbReference type="SUPFAM" id="SSF53474">
    <property type="entry name" value="alpha/beta-Hydrolases"/>
    <property type="match status" value="1"/>
</dbReference>
<dbReference type="Proteomes" id="UP001500221">
    <property type="component" value="Unassembled WGS sequence"/>
</dbReference>
<sequence>MPVSFVPPASRLAALATATVLVLAGCSSGTDEPDGPPSESPSTTAGPTAPAADAPLRIDTTSGTWRGTVDDGVRRFRGVRYAEPPTGERRWALPEPAPDTDEVRDATASGASCPQAGGAGGGIALAQGSTDEDCLFVEITTPRTEDDAPWPVVVWWHGGGFTSGAASQYDARRLAEQGHVAVVTVNYRLGMLGYLGLPGLKGSGNFGLADQLLALRWARENAAAFGGDAENVTVYGESAGATSTCAALTSPAAEGLIDRAIFSSGSCRLAWPKGTLFPGLPASRSLIPLATSEAIGSGVASDLGCRGARPLPCLRRQPVGALLLQAPAFGNPLAYGTDLLPTDPATAIEQGEVLQVPVITGGNRDEHRSFIGGLLLTDPDAVTDANYASLVRTSFGPATRRVLRHYPLDAYDSAPLAWSTLVTDVGWSCTTAHGATDLAAAGATVYAYEFADRSAPDVSGVASSGLPQGAAHASDLPSFFDLGGRDLLASEAQRRLGHTMIDYWTSFARDGVPTADDGPEWPETTPDRERVLRLDTDSVAVAPFARDHQCGLWDSLGLT</sequence>
<feature type="compositionally biased region" description="Low complexity" evidence="4">
    <location>
        <begin position="40"/>
        <end position="55"/>
    </location>
</feature>
<comment type="caution">
    <text evidence="6">The sequence shown here is derived from an EMBL/GenBank/DDBJ whole genome shotgun (WGS) entry which is preliminary data.</text>
</comment>
<keyword evidence="3" id="KW-0732">Signal</keyword>
<dbReference type="PANTHER" id="PTHR43918:SF4">
    <property type="entry name" value="CARBOXYLIC ESTER HYDROLASE"/>
    <property type="match status" value="1"/>
</dbReference>
<organism evidence="6 7">
    <name type="scientific">Nocardioides marinquilinus</name>
    <dbReference type="NCBI Taxonomy" id="1210400"/>
    <lineage>
        <taxon>Bacteria</taxon>
        <taxon>Bacillati</taxon>
        <taxon>Actinomycetota</taxon>
        <taxon>Actinomycetes</taxon>
        <taxon>Propionibacteriales</taxon>
        <taxon>Nocardioidaceae</taxon>
        <taxon>Nocardioides</taxon>
    </lineage>
</organism>